<dbReference type="AlphaFoldDB" id="A0A1S6HIK6"/>
<name>A0A1S6HIK6_9GAMM</name>
<protein>
    <recommendedName>
        <fullName evidence="2">DUF2489 domain-containing protein</fullName>
    </recommendedName>
</protein>
<organism evidence="3 4">
    <name type="scientific">Shewanella psychrophila</name>
    <dbReference type="NCBI Taxonomy" id="225848"/>
    <lineage>
        <taxon>Bacteria</taxon>
        <taxon>Pseudomonadati</taxon>
        <taxon>Pseudomonadota</taxon>
        <taxon>Gammaproteobacteria</taxon>
        <taxon>Alteromonadales</taxon>
        <taxon>Shewanellaceae</taxon>
        <taxon>Shewanella</taxon>
    </lineage>
</organism>
<dbReference type="Pfam" id="PF10675">
    <property type="entry name" value="DUF2489"/>
    <property type="match status" value="1"/>
</dbReference>
<proteinExistence type="predicted"/>
<keyword evidence="4" id="KW-1185">Reference proteome</keyword>
<sequence>MTTALIAIAFIIITALTGYATVLLLKLRKQSIQRKKHQQELKDINQARLDEHLNSIRYIATAMLEERCELSEGVMRIAKLFSILSISEQVEPQYPAIFKHFEVIQDHPIMAQRKKLEKQQRMKLDFARMRSEAELEADILEEAKQLTSFTPSPLH</sequence>
<evidence type="ECO:0000313" key="4">
    <source>
        <dbReference type="Proteomes" id="UP000189545"/>
    </source>
</evidence>
<dbReference type="EMBL" id="CP014782">
    <property type="protein sequence ID" value="AQS35352.1"/>
    <property type="molecule type" value="Genomic_DNA"/>
</dbReference>
<feature type="transmembrane region" description="Helical" evidence="1">
    <location>
        <begin position="6"/>
        <end position="27"/>
    </location>
</feature>
<dbReference type="RefSeq" id="WP_077750713.1">
    <property type="nucleotide sequence ID" value="NZ_CP014782.1"/>
</dbReference>
<accession>A0A1S6HIK6</accession>
<dbReference type="KEGG" id="spsw:Sps_00131"/>
<reference evidence="3 4" key="1">
    <citation type="submission" date="2016-03" db="EMBL/GenBank/DDBJ databases">
        <title>Complete genome sequence of Shewanella psychrophila WP2, a deep sea bacterium isolated from west Pacific sediment.</title>
        <authorList>
            <person name="Xu G."/>
            <person name="Jian H."/>
        </authorList>
    </citation>
    <scope>NUCLEOTIDE SEQUENCE [LARGE SCALE GENOMIC DNA]</scope>
    <source>
        <strain evidence="3 4">WP2</strain>
    </source>
</reference>
<evidence type="ECO:0000259" key="2">
    <source>
        <dbReference type="Pfam" id="PF10675"/>
    </source>
</evidence>
<dbReference type="STRING" id="225848.Sps_00131"/>
<evidence type="ECO:0000256" key="1">
    <source>
        <dbReference type="SAM" id="Phobius"/>
    </source>
</evidence>
<evidence type="ECO:0000313" key="3">
    <source>
        <dbReference type="EMBL" id="AQS35352.1"/>
    </source>
</evidence>
<gene>
    <name evidence="3" type="ORF">Sps_00131</name>
</gene>
<keyword evidence="1" id="KW-0472">Membrane</keyword>
<keyword evidence="1" id="KW-1133">Transmembrane helix</keyword>
<dbReference type="Proteomes" id="UP000189545">
    <property type="component" value="Chromosome"/>
</dbReference>
<dbReference type="OrthoDB" id="5293867at2"/>
<dbReference type="InterPro" id="IPR019617">
    <property type="entry name" value="DUF2489"/>
</dbReference>
<keyword evidence="1" id="KW-0812">Transmembrane</keyword>
<feature type="domain" description="DUF2489" evidence="2">
    <location>
        <begin position="13"/>
        <end position="146"/>
    </location>
</feature>